<proteinExistence type="predicted"/>
<evidence type="ECO:0000313" key="2">
    <source>
        <dbReference type="EMBL" id="CAB4173738.1"/>
    </source>
</evidence>
<sequence>MNTVKQAKMGKTTAAQAAIVVWIGAALLILGALLPWYTISAGFISMTKTGTDGDGVFILGLGLLALLSGLVVRSGGRVGSGGAVVSGILALVIWTVDFQNVTAAIAKAPSGISASLGVGLWVVLIGGIVTIAGAALAPSKGTEA</sequence>
<keyword evidence="1" id="KW-0472">Membrane</keyword>
<dbReference type="EMBL" id="LR797134">
    <property type="protein sequence ID" value="CAB4189438.1"/>
    <property type="molecule type" value="Genomic_DNA"/>
</dbReference>
<keyword evidence="1" id="KW-0812">Transmembrane</keyword>
<name>A0A6J5R6J0_9CAUD</name>
<feature type="transmembrane region" description="Helical" evidence="1">
    <location>
        <begin position="79"/>
        <end position="96"/>
    </location>
</feature>
<gene>
    <name evidence="3" type="ORF">UFOVP1028_44</name>
    <name evidence="4" type="ORF">UFOVP1187_21</name>
    <name evidence="5" type="ORF">UFOVP1235_38</name>
    <name evidence="6" type="ORF">UFOVP1488_21</name>
    <name evidence="2" type="ORF">UFOVP960_9</name>
</gene>
<keyword evidence="1" id="KW-1133">Transmembrane helix</keyword>
<accession>A0A6J5R6J0</accession>
<feature type="transmembrane region" description="Helical" evidence="1">
    <location>
        <begin position="116"/>
        <end position="137"/>
    </location>
</feature>
<dbReference type="EMBL" id="LR797191">
    <property type="protein sequence ID" value="CAB4192463.1"/>
    <property type="molecule type" value="Genomic_DNA"/>
</dbReference>
<dbReference type="EMBL" id="LR796913">
    <property type="protein sequence ID" value="CAB4173738.1"/>
    <property type="molecule type" value="Genomic_DNA"/>
</dbReference>
<feature type="transmembrane region" description="Helical" evidence="1">
    <location>
        <begin position="56"/>
        <end position="72"/>
    </location>
</feature>
<evidence type="ECO:0000256" key="1">
    <source>
        <dbReference type="SAM" id="Phobius"/>
    </source>
</evidence>
<evidence type="ECO:0000313" key="5">
    <source>
        <dbReference type="EMBL" id="CAB4192463.1"/>
    </source>
</evidence>
<dbReference type="EMBL" id="LR797432">
    <property type="protein sequence ID" value="CAB4215840.1"/>
    <property type="molecule type" value="Genomic_DNA"/>
</dbReference>
<organism evidence="5">
    <name type="scientific">uncultured Caudovirales phage</name>
    <dbReference type="NCBI Taxonomy" id="2100421"/>
    <lineage>
        <taxon>Viruses</taxon>
        <taxon>Duplodnaviria</taxon>
        <taxon>Heunggongvirae</taxon>
        <taxon>Uroviricota</taxon>
        <taxon>Caudoviricetes</taxon>
        <taxon>Peduoviridae</taxon>
        <taxon>Maltschvirus</taxon>
        <taxon>Maltschvirus maltsch</taxon>
    </lineage>
</organism>
<feature type="transmembrane region" description="Helical" evidence="1">
    <location>
        <begin position="12"/>
        <end position="36"/>
    </location>
</feature>
<dbReference type="EMBL" id="LR796973">
    <property type="protein sequence ID" value="CAB4179185.1"/>
    <property type="molecule type" value="Genomic_DNA"/>
</dbReference>
<protein>
    <submittedName>
        <fullName evidence="5">Uncharacterized protein</fullName>
    </submittedName>
</protein>
<evidence type="ECO:0000313" key="6">
    <source>
        <dbReference type="EMBL" id="CAB4215840.1"/>
    </source>
</evidence>
<evidence type="ECO:0000313" key="4">
    <source>
        <dbReference type="EMBL" id="CAB4189438.1"/>
    </source>
</evidence>
<reference evidence="5" key="1">
    <citation type="submission" date="2020-05" db="EMBL/GenBank/DDBJ databases">
        <authorList>
            <person name="Chiriac C."/>
            <person name="Salcher M."/>
            <person name="Ghai R."/>
            <person name="Kavagutti S V."/>
        </authorList>
    </citation>
    <scope>NUCLEOTIDE SEQUENCE</scope>
</reference>
<evidence type="ECO:0000313" key="3">
    <source>
        <dbReference type="EMBL" id="CAB4179185.1"/>
    </source>
</evidence>